<dbReference type="Gene3D" id="2.60.40.3670">
    <property type="match status" value="1"/>
</dbReference>
<feature type="region of interest" description="Disordered" evidence="1">
    <location>
        <begin position="356"/>
        <end position="379"/>
    </location>
</feature>
<dbReference type="Gene3D" id="3.40.50.410">
    <property type="entry name" value="von Willebrand factor, type A domain"/>
    <property type="match status" value="1"/>
</dbReference>
<evidence type="ECO:0000256" key="1">
    <source>
        <dbReference type="SAM" id="MobiDB-lite"/>
    </source>
</evidence>
<name>A0ABX8Y4A2_9ACTN</name>
<dbReference type="SUPFAM" id="SSF53300">
    <property type="entry name" value="vWA-like"/>
    <property type="match status" value="1"/>
</dbReference>
<dbReference type="Gene3D" id="1.20.120.1690">
    <property type="match status" value="1"/>
</dbReference>
<dbReference type="InterPro" id="IPR036465">
    <property type="entry name" value="vWFA_dom_sf"/>
</dbReference>
<evidence type="ECO:0000313" key="3">
    <source>
        <dbReference type="EMBL" id="QYX83041.1"/>
    </source>
</evidence>
<dbReference type="InterPro" id="IPR002035">
    <property type="entry name" value="VWF_A"/>
</dbReference>
<evidence type="ECO:0000313" key="4">
    <source>
        <dbReference type="Proteomes" id="UP000827138"/>
    </source>
</evidence>
<dbReference type="Pfam" id="PF13768">
    <property type="entry name" value="VWA_3"/>
    <property type="match status" value="1"/>
</dbReference>
<protein>
    <recommendedName>
        <fullName evidence="2">VWFA domain-containing protein</fullName>
    </recommendedName>
</protein>
<keyword evidence="4" id="KW-1185">Reference proteome</keyword>
<accession>A0ABX8Y4A2</accession>
<evidence type="ECO:0000259" key="2">
    <source>
        <dbReference type="Pfam" id="PF13768"/>
    </source>
</evidence>
<reference evidence="3 4" key="1">
    <citation type="submission" date="2021-08" db="EMBL/GenBank/DDBJ databases">
        <authorList>
            <person name="Ping M."/>
        </authorList>
    </citation>
    <scope>NUCLEOTIDE SEQUENCE [LARGE SCALE GENOMIC DNA]</scope>
    <source>
        <strain evidence="3 4">MG28</strain>
    </source>
</reference>
<organism evidence="3 4">
    <name type="scientific">Streptomyces akebiae</name>
    <dbReference type="NCBI Taxonomy" id="2865673"/>
    <lineage>
        <taxon>Bacteria</taxon>
        <taxon>Bacillati</taxon>
        <taxon>Actinomycetota</taxon>
        <taxon>Actinomycetes</taxon>
        <taxon>Kitasatosporales</taxon>
        <taxon>Streptomycetaceae</taxon>
        <taxon>Streptomyces</taxon>
    </lineage>
</organism>
<feature type="domain" description="VWFA" evidence="2">
    <location>
        <begin position="89"/>
        <end position="247"/>
    </location>
</feature>
<proteinExistence type="predicted"/>
<sequence length="500" mass="53284">MERRTGGQERRAGGPGEGRASGRTHGGAEAREGGRTGGHARSARPPEIQVRVDLDGDVRPHRSAKIEAHLRVDVTAGGAPAELPAIELAVIIAVDVAEPLRGVVRHALQAALRSLPDGISFTVLGAGPEPVPCHPRGDAEWAVADQREKRRAAFAAGAIPLHRDGPRPAGYAVWAARARALLAARPLSVRHLLLITDGSSGPGETRLDEELDACAGHFTCDVLAVGADWAPDPLLALAERLHGTAEFVDDGLGQAITGAVRRLRRVHAPQLPIEVTVRPTVRQVALNEKAPRPHRLGGLPQPGRPHRWSFPTYQWEQGGRDYLLTLVADADGDPLETWLQFAMVSVGDVHAPVTARWHRPEQPPPEVAARGDSVRDQKSTTVMRDALRRGLVALKDRRRDAAEGHLGRAARLAARFGTDWVLDEIGAVADIEDASAGRVRLRPAAAVDASTLGPMILRAGSWPVPLPDTAAPQPGARCTRCAAPAGGEARYCIACGEKLL</sequence>
<gene>
    <name evidence="3" type="ORF">K1J60_18990</name>
</gene>
<dbReference type="EMBL" id="CP080647">
    <property type="protein sequence ID" value="QYX83041.1"/>
    <property type="molecule type" value="Genomic_DNA"/>
</dbReference>
<dbReference type="Proteomes" id="UP000827138">
    <property type="component" value="Chromosome"/>
</dbReference>
<feature type="compositionally biased region" description="Basic and acidic residues" evidence="1">
    <location>
        <begin position="1"/>
        <end position="12"/>
    </location>
</feature>
<feature type="region of interest" description="Disordered" evidence="1">
    <location>
        <begin position="1"/>
        <end position="49"/>
    </location>
</feature>